<dbReference type="STRING" id="3708.A0A078IB24"/>
<organism evidence="1 2">
    <name type="scientific">Brassica napus</name>
    <name type="common">Rape</name>
    <dbReference type="NCBI Taxonomy" id="3708"/>
    <lineage>
        <taxon>Eukaryota</taxon>
        <taxon>Viridiplantae</taxon>
        <taxon>Streptophyta</taxon>
        <taxon>Embryophyta</taxon>
        <taxon>Tracheophyta</taxon>
        <taxon>Spermatophyta</taxon>
        <taxon>Magnoliopsida</taxon>
        <taxon>eudicotyledons</taxon>
        <taxon>Gunneridae</taxon>
        <taxon>Pentapetalae</taxon>
        <taxon>rosids</taxon>
        <taxon>malvids</taxon>
        <taxon>Brassicales</taxon>
        <taxon>Brassicaceae</taxon>
        <taxon>Brassiceae</taxon>
        <taxon>Brassica</taxon>
    </lineage>
</organism>
<evidence type="ECO:0000313" key="1">
    <source>
        <dbReference type="EMBL" id="CDY47021.1"/>
    </source>
</evidence>
<dbReference type="AlphaFoldDB" id="A0A078IB24"/>
<dbReference type="EMBL" id="LK032694">
    <property type="protein sequence ID" value="CDY47021.1"/>
    <property type="molecule type" value="Genomic_DNA"/>
</dbReference>
<sequence>MRTKTSENGVVQQRLSLSDVGLKYLATTVTHGKAADESEFVTAKTSVWWDVENCQVPKGCDAHKIALNRLWRK</sequence>
<accession>A0A078IB24</accession>
<gene>
    <name evidence="1" type="primary">BnaC02g42060D</name>
    <name evidence="1" type="ORF">GSBRNA2T00086532001</name>
</gene>
<keyword evidence="2" id="KW-1185">Reference proteome</keyword>
<dbReference type="Proteomes" id="UP000028999">
    <property type="component" value="Unassembled WGS sequence"/>
</dbReference>
<dbReference type="Gramene" id="CDY47021">
    <property type="protein sequence ID" value="CDY47021"/>
    <property type="gene ID" value="GSBRNA2T00086532001"/>
</dbReference>
<dbReference type="PaxDb" id="3708-A0A078IB24"/>
<name>A0A078IB24_BRANA</name>
<protein>
    <submittedName>
        <fullName evidence="1">BnaC02g42060D protein</fullName>
    </submittedName>
</protein>
<proteinExistence type="predicted"/>
<evidence type="ECO:0000313" key="2">
    <source>
        <dbReference type="Proteomes" id="UP000028999"/>
    </source>
</evidence>
<reference evidence="1 2" key="1">
    <citation type="journal article" date="2014" name="Science">
        <title>Plant genetics. Early allopolyploid evolution in the post-Neolithic Brassica napus oilseed genome.</title>
        <authorList>
            <person name="Chalhoub B."/>
            <person name="Denoeud F."/>
            <person name="Liu S."/>
            <person name="Parkin I.A."/>
            <person name="Tang H."/>
            <person name="Wang X."/>
            <person name="Chiquet J."/>
            <person name="Belcram H."/>
            <person name="Tong C."/>
            <person name="Samans B."/>
            <person name="Correa M."/>
            <person name="Da Silva C."/>
            <person name="Just J."/>
            <person name="Falentin C."/>
            <person name="Koh C.S."/>
            <person name="Le Clainche I."/>
            <person name="Bernard M."/>
            <person name="Bento P."/>
            <person name="Noel B."/>
            <person name="Labadie K."/>
            <person name="Alberti A."/>
            <person name="Charles M."/>
            <person name="Arnaud D."/>
            <person name="Guo H."/>
            <person name="Daviaud C."/>
            <person name="Alamery S."/>
            <person name="Jabbari K."/>
            <person name="Zhao M."/>
            <person name="Edger P.P."/>
            <person name="Chelaifa H."/>
            <person name="Tack D."/>
            <person name="Lassalle G."/>
            <person name="Mestiri I."/>
            <person name="Schnel N."/>
            <person name="Le Paslier M.C."/>
            <person name="Fan G."/>
            <person name="Renault V."/>
            <person name="Bayer P.E."/>
            <person name="Golicz A.A."/>
            <person name="Manoli S."/>
            <person name="Lee T.H."/>
            <person name="Thi V.H."/>
            <person name="Chalabi S."/>
            <person name="Hu Q."/>
            <person name="Fan C."/>
            <person name="Tollenaere R."/>
            <person name="Lu Y."/>
            <person name="Battail C."/>
            <person name="Shen J."/>
            <person name="Sidebottom C.H."/>
            <person name="Wang X."/>
            <person name="Canaguier A."/>
            <person name="Chauveau A."/>
            <person name="Berard A."/>
            <person name="Deniot G."/>
            <person name="Guan M."/>
            <person name="Liu Z."/>
            <person name="Sun F."/>
            <person name="Lim Y.P."/>
            <person name="Lyons E."/>
            <person name="Town C.D."/>
            <person name="Bancroft I."/>
            <person name="Wang X."/>
            <person name="Meng J."/>
            <person name="Ma J."/>
            <person name="Pires J.C."/>
            <person name="King G.J."/>
            <person name="Brunel D."/>
            <person name="Delourme R."/>
            <person name="Renard M."/>
            <person name="Aury J.M."/>
            <person name="Adams K.L."/>
            <person name="Batley J."/>
            <person name="Snowdon R.J."/>
            <person name="Tost J."/>
            <person name="Edwards D."/>
            <person name="Zhou Y."/>
            <person name="Hua W."/>
            <person name="Sharpe A.G."/>
            <person name="Paterson A.H."/>
            <person name="Guan C."/>
            <person name="Wincker P."/>
        </authorList>
    </citation>
    <scope>NUCLEOTIDE SEQUENCE [LARGE SCALE GENOMIC DNA]</scope>
    <source>
        <strain evidence="2">cv. Darmor-bzh</strain>
    </source>
</reference>